<feature type="region of interest" description="Disordered" evidence="1">
    <location>
        <begin position="419"/>
        <end position="438"/>
    </location>
</feature>
<dbReference type="Proteomes" id="UP000076532">
    <property type="component" value="Unassembled WGS sequence"/>
</dbReference>
<keyword evidence="3" id="KW-1185">Reference proteome</keyword>
<evidence type="ECO:0000256" key="1">
    <source>
        <dbReference type="SAM" id="MobiDB-lite"/>
    </source>
</evidence>
<sequence>MLLSRTLTRSRPVRGQTDAPIGRQFRAPPITVFGAPAASARGSVDSDSEMTHSETVNQARVKSYKRMNAHNEADVNVPNKKTRSGKKVVPPRSYPGFSQPASSTMASTSGRGRGKVPEEADDEAVKIAVLCVPRAISFCEDNESRAAPSHDILMDAFQHYQRTAKDHGLWFIISVDPTQGTVLPQVHEQIVSHFDVYGLTLPPGDRLEDTEDFGTLPWQLIKMKKRKQTDSYMITREGSLHAGDVTMSALKARRACNNPGSETVGGWILINPRFGDIKGPITALGPHPAPQPAMQEEDHHCFGDRFTLLAAPPKVKQEMCETVECMGQCPTDNDTPTYSPYLAPYSPRAHSPGISPVRAHISHFPNQRERVEMARDDDNNMDFELDLGVDHVAERVLAVATRSAGAIINTINPVPPRPRSPILRTLEPRPATPKLLPMTDGEMSECMRSITSSAWFNDASPCTIAIVALTMHLAARAVINILEHAAPFPADAPFDCPEGVVVGDIIGCEPISFLDLRTSYEVGPAIGNAVKTGVYQAMTEVFQEDFRLFKMHHNAYTIELSLPGASTPRRRARLQAYGAYFAIHSLSTNRGPPKTSFALPLAMLLTPEEFIRLLLEYIGALDAQAAQKLQPWVHLAKDAAFPKTPNAGHFPHHTALLDLLLELNINAVLIDNDRSEAAHDAITKVIFCKVLFDLEPTQIWGHPDFEAFKRGYNLQVEYGKPSSRKFLSFFPPQKLLSLIACMYTPRSVDPSALVPRLRFTISGDE</sequence>
<dbReference type="AlphaFoldDB" id="A0A166KVR7"/>
<gene>
    <name evidence="2" type="ORF">FIBSPDRAFT_952918</name>
</gene>
<dbReference type="EMBL" id="KV417540">
    <property type="protein sequence ID" value="KZP22303.1"/>
    <property type="molecule type" value="Genomic_DNA"/>
</dbReference>
<feature type="region of interest" description="Disordered" evidence="1">
    <location>
        <begin position="1"/>
        <end position="119"/>
    </location>
</feature>
<organism evidence="2 3">
    <name type="scientific">Athelia psychrophila</name>
    <dbReference type="NCBI Taxonomy" id="1759441"/>
    <lineage>
        <taxon>Eukaryota</taxon>
        <taxon>Fungi</taxon>
        <taxon>Dikarya</taxon>
        <taxon>Basidiomycota</taxon>
        <taxon>Agaricomycotina</taxon>
        <taxon>Agaricomycetes</taxon>
        <taxon>Agaricomycetidae</taxon>
        <taxon>Atheliales</taxon>
        <taxon>Atheliaceae</taxon>
        <taxon>Athelia</taxon>
    </lineage>
</organism>
<reference evidence="2 3" key="1">
    <citation type="journal article" date="2016" name="Mol. Biol. Evol.">
        <title>Comparative Genomics of Early-Diverging Mushroom-Forming Fungi Provides Insights into the Origins of Lignocellulose Decay Capabilities.</title>
        <authorList>
            <person name="Nagy L.G."/>
            <person name="Riley R."/>
            <person name="Tritt A."/>
            <person name="Adam C."/>
            <person name="Daum C."/>
            <person name="Floudas D."/>
            <person name="Sun H."/>
            <person name="Yadav J.S."/>
            <person name="Pangilinan J."/>
            <person name="Larsson K.H."/>
            <person name="Matsuura K."/>
            <person name="Barry K."/>
            <person name="Labutti K."/>
            <person name="Kuo R."/>
            <person name="Ohm R.A."/>
            <person name="Bhattacharya S.S."/>
            <person name="Shirouzu T."/>
            <person name="Yoshinaga Y."/>
            <person name="Martin F.M."/>
            <person name="Grigoriev I.V."/>
            <person name="Hibbett D.S."/>
        </authorList>
    </citation>
    <scope>NUCLEOTIDE SEQUENCE [LARGE SCALE GENOMIC DNA]</scope>
    <source>
        <strain evidence="2 3">CBS 109695</strain>
    </source>
</reference>
<evidence type="ECO:0000313" key="3">
    <source>
        <dbReference type="Proteomes" id="UP000076532"/>
    </source>
</evidence>
<name>A0A166KVR7_9AGAM</name>
<accession>A0A166KVR7</accession>
<proteinExistence type="predicted"/>
<protein>
    <submittedName>
        <fullName evidence="2">Uncharacterized protein</fullName>
    </submittedName>
</protein>
<dbReference type="OrthoDB" id="3271070at2759"/>
<evidence type="ECO:0000313" key="2">
    <source>
        <dbReference type="EMBL" id="KZP22303.1"/>
    </source>
</evidence>
<feature type="compositionally biased region" description="Polar residues" evidence="1">
    <location>
        <begin position="99"/>
        <end position="110"/>
    </location>
</feature>